<gene>
    <name evidence="3" type="ORF">QE152_g11398</name>
</gene>
<evidence type="ECO:0000313" key="4">
    <source>
        <dbReference type="Proteomes" id="UP001458880"/>
    </source>
</evidence>
<reference evidence="3 4" key="1">
    <citation type="journal article" date="2024" name="BMC Genomics">
        <title>De novo assembly and annotation of Popillia japonica's genome with initial clues to its potential as an invasive pest.</title>
        <authorList>
            <person name="Cucini C."/>
            <person name="Boschi S."/>
            <person name="Funari R."/>
            <person name="Cardaioli E."/>
            <person name="Iannotti N."/>
            <person name="Marturano G."/>
            <person name="Paoli F."/>
            <person name="Bruttini M."/>
            <person name="Carapelli A."/>
            <person name="Frati F."/>
            <person name="Nardi F."/>
        </authorList>
    </citation>
    <scope>NUCLEOTIDE SEQUENCE [LARGE SCALE GENOMIC DNA]</scope>
    <source>
        <strain evidence="3">DMR45628</strain>
    </source>
</reference>
<keyword evidence="4" id="KW-1185">Reference proteome</keyword>
<proteinExistence type="predicted"/>
<name>A0AAW1LL09_POPJA</name>
<sequence>MIRRNSFTGITHSDSHPYSSKKSDRDDVFHLLHIKCPAICLVKEQIRSLNTKVIDELEEIQQCRSLGNRLWKHRFTILLILLPVLLWVALVYGALNGAALCGGGTCDGSFTKRNLVY</sequence>
<organism evidence="3 4">
    <name type="scientific">Popillia japonica</name>
    <name type="common">Japanese beetle</name>
    <dbReference type="NCBI Taxonomy" id="7064"/>
    <lineage>
        <taxon>Eukaryota</taxon>
        <taxon>Metazoa</taxon>
        <taxon>Ecdysozoa</taxon>
        <taxon>Arthropoda</taxon>
        <taxon>Hexapoda</taxon>
        <taxon>Insecta</taxon>
        <taxon>Pterygota</taxon>
        <taxon>Neoptera</taxon>
        <taxon>Endopterygota</taxon>
        <taxon>Coleoptera</taxon>
        <taxon>Polyphaga</taxon>
        <taxon>Scarabaeiformia</taxon>
        <taxon>Scarabaeidae</taxon>
        <taxon>Rutelinae</taxon>
        <taxon>Popillia</taxon>
    </lineage>
</organism>
<feature type="transmembrane region" description="Helical" evidence="2">
    <location>
        <begin position="75"/>
        <end position="95"/>
    </location>
</feature>
<dbReference type="Proteomes" id="UP001458880">
    <property type="component" value="Unassembled WGS sequence"/>
</dbReference>
<keyword evidence="2" id="KW-0812">Transmembrane</keyword>
<feature type="region of interest" description="Disordered" evidence="1">
    <location>
        <begin position="1"/>
        <end position="22"/>
    </location>
</feature>
<comment type="caution">
    <text evidence="3">The sequence shown here is derived from an EMBL/GenBank/DDBJ whole genome shotgun (WGS) entry which is preliminary data.</text>
</comment>
<accession>A0AAW1LL09</accession>
<evidence type="ECO:0000313" key="3">
    <source>
        <dbReference type="EMBL" id="KAK9736663.1"/>
    </source>
</evidence>
<evidence type="ECO:0000256" key="1">
    <source>
        <dbReference type="SAM" id="MobiDB-lite"/>
    </source>
</evidence>
<protein>
    <submittedName>
        <fullName evidence="3">Uncharacterized protein</fullName>
    </submittedName>
</protein>
<evidence type="ECO:0000256" key="2">
    <source>
        <dbReference type="SAM" id="Phobius"/>
    </source>
</evidence>
<dbReference type="AlphaFoldDB" id="A0AAW1LL09"/>
<dbReference type="EMBL" id="JASPKY010000110">
    <property type="protein sequence ID" value="KAK9736663.1"/>
    <property type="molecule type" value="Genomic_DNA"/>
</dbReference>
<keyword evidence="2" id="KW-0472">Membrane</keyword>
<feature type="compositionally biased region" description="Polar residues" evidence="1">
    <location>
        <begin position="1"/>
        <end position="20"/>
    </location>
</feature>
<keyword evidence="2" id="KW-1133">Transmembrane helix</keyword>